<reference evidence="1 2" key="1">
    <citation type="journal article" date="2022" name="Int. J. Syst. Evol. Microbiol.">
        <title>Flavobacterium ammonificans sp. nov. and Flavobacterium ammoniigenes sp. nov., ammonifying bacteria isolated from surface river water.</title>
        <authorList>
            <person name="Watanabe K."/>
            <person name="Kitamura T."/>
            <person name="Ogata Y."/>
            <person name="Shindo C."/>
            <person name="Suda W."/>
        </authorList>
    </citation>
    <scope>NUCLEOTIDE SEQUENCE [LARGE SCALE GENOMIC DNA]</scope>
    <source>
        <strain evidence="1 2">GENT5</strain>
    </source>
</reference>
<reference evidence="1 2" key="2">
    <citation type="journal article" date="2022" name="Microorganisms">
        <title>Complete Genome Sequences of Two Flavobacterium ammonificans Strains and a Flavobacterium ammoniigenes Strain of Ammonifying Bacterioplankton Isolated from Surface River Water.</title>
        <authorList>
            <person name="Suda W."/>
            <person name="Ogata Y."/>
            <person name="Shindo C."/>
            <person name="Watanabe K."/>
        </authorList>
    </citation>
    <scope>NUCLEOTIDE SEQUENCE [LARGE SCALE GENOMIC DNA]</scope>
    <source>
        <strain evidence="1 2">GENT5</strain>
    </source>
</reference>
<keyword evidence="2" id="KW-1185">Reference proteome</keyword>
<gene>
    <name evidence="1" type="ORF">GENT5_14320</name>
</gene>
<name>A0ABN6L0B1_9FLAO</name>
<dbReference type="InterPro" id="IPR009061">
    <property type="entry name" value="DNA-bd_dom_put_sf"/>
</dbReference>
<dbReference type="RefSeq" id="WP_229316516.1">
    <property type="nucleotide sequence ID" value="NZ_AP025184.1"/>
</dbReference>
<dbReference type="EMBL" id="AP025184">
    <property type="protein sequence ID" value="BDB55127.1"/>
    <property type="molecule type" value="Genomic_DNA"/>
</dbReference>
<evidence type="ECO:0008006" key="3">
    <source>
        <dbReference type="Google" id="ProtNLM"/>
    </source>
</evidence>
<proteinExistence type="predicted"/>
<evidence type="ECO:0000313" key="1">
    <source>
        <dbReference type="EMBL" id="BDB55127.1"/>
    </source>
</evidence>
<organism evidence="1 2">
    <name type="scientific">Flavobacterium ammoniigenes</name>
    <dbReference type="NCBI Taxonomy" id="1751095"/>
    <lineage>
        <taxon>Bacteria</taxon>
        <taxon>Pseudomonadati</taxon>
        <taxon>Bacteroidota</taxon>
        <taxon>Flavobacteriia</taxon>
        <taxon>Flavobacteriales</taxon>
        <taxon>Flavobacteriaceae</taxon>
        <taxon>Flavobacterium</taxon>
    </lineage>
</organism>
<dbReference type="SUPFAM" id="SSF46955">
    <property type="entry name" value="Putative DNA-binding domain"/>
    <property type="match status" value="1"/>
</dbReference>
<dbReference type="Proteomes" id="UP001319867">
    <property type="component" value="Chromosome"/>
</dbReference>
<protein>
    <recommendedName>
        <fullName evidence="3">Helix-turn-helix domain-containing protein</fullName>
    </recommendedName>
</protein>
<evidence type="ECO:0000313" key="2">
    <source>
        <dbReference type="Proteomes" id="UP001319867"/>
    </source>
</evidence>
<dbReference type="PANTHER" id="PTHR34585">
    <property type="match status" value="1"/>
</dbReference>
<dbReference type="PANTHER" id="PTHR34585:SF22">
    <property type="entry name" value="HELIX-TURN-HELIX DOMAIN-CONTAINING PROTEIN"/>
    <property type="match status" value="1"/>
</dbReference>
<sequence length="99" mass="11534">MEYQKEELRIPTVRNIQMLLEPIYERLSNIEASLKNQKEKGKTKGYYRNEDLKTIFGLSPNTIAKYRETGILPFTKLGGVHLYEVSLIEAILRNNSIFN</sequence>
<accession>A0ABN6L0B1</accession>